<dbReference type="EMBL" id="CAJNON010000233">
    <property type="protein sequence ID" value="CAF1127748.1"/>
    <property type="molecule type" value="Genomic_DNA"/>
</dbReference>
<evidence type="ECO:0000313" key="2">
    <source>
        <dbReference type="EMBL" id="CAF1127748.1"/>
    </source>
</evidence>
<sequence length="73" mass="8375">MKFLLLIVISITSILTLSTPIRRNTKSELYTPNDPCRNCPADFIVPRISFEIRPMNFFLLGLSTLNFTSIGRR</sequence>
<proteinExistence type="predicted"/>
<reference evidence="2" key="1">
    <citation type="submission" date="2021-02" db="EMBL/GenBank/DDBJ databases">
        <authorList>
            <person name="Nowell W R."/>
        </authorList>
    </citation>
    <scope>NUCLEOTIDE SEQUENCE</scope>
</reference>
<dbReference type="Proteomes" id="UP000663891">
    <property type="component" value="Unassembled WGS sequence"/>
</dbReference>
<evidence type="ECO:0000313" key="3">
    <source>
        <dbReference type="Proteomes" id="UP000663891"/>
    </source>
</evidence>
<gene>
    <name evidence="2" type="ORF">VCS650_LOCUS21554</name>
</gene>
<protein>
    <submittedName>
        <fullName evidence="2">Uncharacterized protein</fullName>
    </submittedName>
</protein>
<accession>A0A814R4P2</accession>
<feature type="chain" id="PRO_5032627966" evidence="1">
    <location>
        <begin position="19"/>
        <end position="73"/>
    </location>
</feature>
<feature type="signal peptide" evidence="1">
    <location>
        <begin position="1"/>
        <end position="18"/>
    </location>
</feature>
<evidence type="ECO:0000256" key="1">
    <source>
        <dbReference type="SAM" id="SignalP"/>
    </source>
</evidence>
<organism evidence="2 3">
    <name type="scientific">Adineta steineri</name>
    <dbReference type="NCBI Taxonomy" id="433720"/>
    <lineage>
        <taxon>Eukaryota</taxon>
        <taxon>Metazoa</taxon>
        <taxon>Spiralia</taxon>
        <taxon>Gnathifera</taxon>
        <taxon>Rotifera</taxon>
        <taxon>Eurotatoria</taxon>
        <taxon>Bdelloidea</taxon>
        <taxon>Adinetida</taxon>
        <taxon>Adinetidae</taxon>
        <taxon>Adineta</taxon>
    </lineage>
</organism>
<dbReference type="OrthoDB" id="10367744at2759"/>
<keyword evidence="1" id="KW-0732">Signal</keyword>
<comment type="caution">
    <text evidence="2">The sequence shown here is derived from an EMBL/GenBank/DDBJ whole genome shotgun (WGS) entry which is preliminary data.</text>
</comment>
<name>A0A814R4P2_9BILA</name>
<dbReference type="AlphaFoldDB" id="A0A814R4P2"/>